<feature type="compositionally biased region" description="Polar residues" evidence="11">
    <location>
        <begin position="331"/>
        <end position="347"/>
    </location>
</feature>
<keyword evidence="7 10" id="KW-0067">ATP-binding</keyword>
<dbReference type="FunFam" id="3.30.200.20:FF:000097">
    <property type="entry name" value="Probable serine/threonine-protein kinase nek1"/>
    <property type="match status" value="1"/>
</dbReference>
<dbReference type="SMART" id="SM00220">
    <property type="entry name" value="S_TKc"/>
    <property type="match status" value="1"/>
</dbReference>
<feature type="binding site" evidence="10">
    <location>
        <position position="33"/>
    </location>
    <ligand>
        <name>ATP</name>
        <dbReference type="ChEBI" id="CHEBI:30616"/>
    </ligand>
</feature>
<evidence type="ECO:0000256" key="7">
    <source>
        <dbReference type="ARBA" id="ARBA00022840"/>
    </source>
</evidence>
<evidence type="ECO:0000259" key="12">
    <source>
        <dbReference type="PROSITE" id="PS50011"/>
    </source>
</evidence>
<evidence type="ECO:0000256" key="5">
    <source>
        <dbReference type="ARBA" id="ARBA00022741"/>
    </source>
</evidence>
<evidence type="ECO:0000313" key="14">
    <source>
        <dbReference type="Proteomes" id="UP001190700"/>
    </source>
</evidence>
<dbReference type="InterPro" id="IPR011009">
    <property type="entry name" value="Kinase-like_dom_sf"/>
</dbReference>
<dbReference type="AlphaFoldDB" id="A0AAE0BM78"/>
<dbReference type="PROSITE" id="PS00107">
    <property type="entry name" value="PROTEIN_KINASE_ATP"/>
    <property type="match status" value="1"/>
</dbReference>
<keyword evidence="14" id="KW-1185">Reference proteome</keyword>
<dbReference type="GO" id="GO:0004674">
    <property type="term" value="F:protein serine/threonine kinase activity"/>
    <property type="evidence" value="ECO:0007669"/>
    <property type="project" value="UniProtKB-KW"/>
</dbReference>
<dbReference type="InterPro" id="IPR017441">
    <property type="entry name" value="Protein_kinase_ATP_BS"/>
</dbReference>
<sequence length="602" mass="67221">MDNYTKISVIGSGSFGKVYKVKGNNDGKYYVMKRISLHSCKETDKDAALQEVMLLAGLRHPHICPYIDHFWDDLESDLCIVMAYCEYGDLHNLIEKRRKSNKYIPEAQVWKWMIQLFLSLQYLHSKKILHRDVKSQNIFLTKQKIVMLGDFGLSKQLQHTFDMAKTPIGTPFYMAPEVMEGKPYSFKGDVWALGCVLYELCTLKAAFAASNFPRVALKVLRGTFAAIDDTKYSADLRNIINMMLTSKVTERPTIEELLTRPEVSKRAEEYISEVEASDQGWDTWKSRLPYLLSLSAALSPICEKSGSHYFDAALEKMDEGTGAGSGDYATAPNSLAQPVQTGVSQDPTEPGADEPNTPVHQDKIDADCDVLQDTVPDQLGQQLKSARDRLGPAASIDTDCEVRQDTVQLKNTHVSGARGVSTLPEPVSPRHVSAASHSLPEPSAERNSFEVQFFRSQLQALGTDVEGVDRFHEPEAPLNRASSLGTSSSSCASGDGGIGAQMTVHRSKSMPVTDSDQASGQTVMAQRTDRLRERCLENLGEERFNRLYEFLQERSALYTDLIEDDFAMKIELEQILGDDELEYWPLMDELIFLESKAPVHSG</sequence>
<dbReference type="InterPro" id="IPR051131">
    <property type="entry name" value="NEK_Ser/Thr_kinase_NIMA"/>
</dbReference>
<feature type="region of interest" description="Disordered" evidence="11">
    <location>
        <begin position="415"/>
        <end position="442"/>
    </location>
</feature>
<protein>
    <recommendedName>
        <fullName evidence="2">non-specific serine/threonine protein kinase</fullName>
        <ecNumber evidence="2">2.7.11.1</ecNumber>
    </recommendedName>
</protein>
<reference evidence="13 14" key="1">
    <citation type="journal article" date="2015" name="Genome Biol. Evol.">
        <title>Comparative Genomics of a Bacterivorous Green Alga Reveals Evolutionary Causalities and Consequences of Phago-Mixotrophic Mode of Nutrition.</title>
        <authorList>
            <person name="Burns J.A."/>
            <person name="Paasch A."/>
            <person name="Narechania A."/>
            <person name="Kim E."/>
        </authorList>
    </citation>
    <scope>NUCLEOTIDE SEQUENCE [LARGE SCALE GENOMIC DNA]</scope>
    <source>
        <strain evidence="13 14">PLY_AMNH</strain>
    </source>
</reference>
<feature type="compositionally biased region" description="Low complexity" evidence="11">
    <location>
        <begin position="481"/>
        <end position="493"/>
    </location>
</feature>
<evidence type="ECO:0000256" key="8">
    <source>
        <dbReference type="ARBA" id="ARBA00047899"/>
    </source>
</evidence>
<dbReference type="EMBL" id="LGRX02034028">
    <property type="protein sequence ID" value="KAK3239087.1"/>
    <property type="molecule type" value="Genomic_DNA"/>
</dbReference>
<organism evidence="13 14">
    <name type="scientific">Cymbomonas tetramitiformis</name>
    <dbReference type="NCBI Taxonomy" id="36881"/>
    <lineage>
        <taxon>Eukaryota</taxon>
        <taxon>Viridiplantae</taxon>
        <taxon>Chlorophyta</taxon>
        <taxon>Pyramimonadophyceae</taxon>
        <taxon>Pyramimonadales</taxon>
        <taxon>Pyramimonadaceae</taxon>
        <taxon>Cymbomonas</taxon>
    </lineage>
</organism>
<evidence type="ECO:0000256" key="1">
    <source>
        <dbReference type="ARBA" id="ARBA00010886"/>
    </source>
</evidence>
<dbReference type="PROSITE" id="PS50011">
    <property type="entry name" value="PROTEIN_KINASE_DOM"/>
    <property type="match status" value="1"/>
</dbReference>
<dbReference type="InterPro" id="IPR000719">
    <property type="entry name" value="Prot_kinase_dom"/>
</dbReference>
<keyword evidence="3" id="KW-0723">Serine/threonine-protein kinase</keyword>
<comment type="similarity">
    <text evidence="1">Belongs to the protein kinase superfamily. NEK Ser/Thr protein kinase family. NIMA subfamily.</text>
</comment>
<dbReference type="Pfam" id="PF00069">
    <property type="entry name" value="Pkinase"/>
    <property type="match status" value="1"/>
</dbReference>
<evidence type="ECO:0000256" key="6">
    <source>
        <dbReference type="ARBA" id="ARBA00022777"/>
    </source>
</evidence>
<dbReference type="InterPro" id="IPR008271">
    <property type="entry name" value="Ser/Thr_kinase_AS"/>
</dbReference>
<evidence type="ECO:0000256" key="3">
    <source>
        <dbReference type="ARBA" id="ARBA00022527"/>
    </source>
</evidence>
<evidence type="ECO:0000313" key="13">
    <source>
        <dbReference type="EMBL" id="KAK3239087.1"/>
    </source>
</evidence>
<proteinExistence type="inferred from homology"/>
<dbReference type="Gene3D" id="1.10.510.10">
    <property type="entry name" value="Transferase(Phosphotransferase) domain 1"/>
    <property type="match status" value="1"/>
</dbReference>
<evidence type="ECO:0000256" key="11">
    <source>
        <dbReference type="SAM" id="MobiDB-lite"/>
    </source>
</evidence>
<keyword evidence="6" id="KW-0418">Kinase</keyword>
<evidence type="ECO:0000256" key="9">
    <source>
        <dbReference type="ARBA" id="ARBA00048679"/>
    </source>
</evidence>
<evidence type="ECO:0000256" key="4">
    <source>
        <dbReference type="ARBA" id="ARBA00022679"/>
    </source>
</evidence>
<dbReference type="Proteomes" id="UP001190700">
    <property type="component" value="Unassembled WGS sequence"/>
</dbReference>
<gene>
    <name evidence="13" type="ORF">CYMTET_50962</name>
</gene>
<feature type="region of interest" description="Disordered" evidence="11">
    <location>
        <begin position="321"/>
        <end position="359"/>
    </location>
</feature>
<dbReference type="SUPFAM" id="SSF56112">
    <property type="entry name" value="Protein kinase-like (PK-like)"/>
    <property type="match status" value="1"/>
</dbReference>
<dbReference type="GO" id="GO:0005524">
    <property type="term" value="F:ATP binding"/>
    <property type="evidence" value="ECO:0007669"/>
    <property type="project" value="UniProtKB-UniRule"/>
</dbReference>
<name>A0AAE0BM78_9CHLO</name>
<dbReference type="PANTHER" id="PTHR44899">
    <property type="entry name" value="CAMK FAMILY PROTEIN KINASE"/>
    <property type="match status" value="1"/>
</dbReference>
<accession>A0AAE0BM78</accession>
<keyword evidence="4" id="KW-0808">Transferase</keyword>
<dbReference type="Gene3D" id="3.30.200.20">
    <property type="entry name" value="Phosphorylase Kinase, domain 1"/>
    <property type="match status" value="1"/>
</dbReference>
<keyword evidence="5 10" id="KW-0547">Nucleotide-binding</keyword>
<dbReference type="PROSITE" id="PS00108">
    <property type="entry name" value="PROTEIN_KINASE_ST"/>
    <property type="match status" value="1"/>
</dbReference>
<feature type="region of interest" description="Disordered" evidence="11">
    <location>
        <begin position="477"/>
        <end position="501"/>
    </location>
</feature>
<evidence type="ECO:0000256" key="2">
    <source>
        <dbReference type="ARBA" id="ARBA00012513"/>
    </source>
</evidence>
<dbReference type="CDD" id="cd08215">
    <property type="entry name" value="STKc_Nek"/>
    <property type="match status" value="1"/>
</dbReference>
<comment type="catalytic activity">
    <reaction evidence="9">
        <text>L-seryl-[protein] + ATP = O-phospho-L-seryl-[protein] + ADP + H(+)</text>
        <dbReference type="Rhea" id="RHEA:17989"/>
        <dbReference type="Rhea" id="RHEA-COMP:9863"/>
        <dbReference type="Rhea" id="RHEA-COMP:11604"/>
        <dbReference type="ChEBI" id="CHEBI:15378"/>
        <dbReference type="ChEBI" id="CHEBI:29999"/>
        <dbReference type="ChEBI" id="CHEBI:30616"/>
        <dbReference type="ChEBI" id="CHEBI:83421"/>
        <dbReference type="ChEBI" id="CHEBI:456216"/>
        <dbReference type="EC" id="2.7.11.1"/>
    </reaction>
</comment>
<evidence type="ECO:0000256" key="10">
    <source>
        <dbReference type="PROSITE-ProRule" id="PRU10141"/>
    </source>
</evidence>
<comment type="caution">
    <text evidence="13">The sequence shown here is derived from an EMBL/GenBank/DDBJ whole genome shotgun (WGS) entry which is preliminary data.</text>
</comment>
<comment type="catalytic activity">
    <reaction evidence="8">
        <text>L-threonyl-[protein] + ATP = O-phospho-L-threonyl-[protein] + ADP + H(+)</text>
        <dbReference type="Rhea" id="RHEA:46608"/>
        <dbReference type="Rhea" id="RHEA-COMP:11060"/>
        <dbReference type="Rhea" id="RHEA-COMP:11605"/>
        <dbReference type="ChEBI" id="CHEBI:15378"/>
        <dbReference type="ChEBI" id="CHEBI:30013"/>
        <dbReference type="ChEBI" id="CHEBI:30616"/>
        <dbReference type="ChEBI" id="CHEBI:61977"/>
        <dbReference type="ChEBI" id="CHEBI:456216"/>
        <dbReference type="EC" id="2.7.11.1"/>
    </reaction>
</comment>
<dbReference type="EC" id="2.7.11.1" evidence="2"/>
<feature type="domain" description="Protein kinase" evidence="12">
    <location>
        <begin position="4"/>
        <end position="263"/>
    </location>
</feature>